<comment type="caution">
    <text evidence="1">The sequence shown here is derived from an EMBL/GenBank/DDBJ whole genome shotgun (WGS) entry which is preliminary data.</text>
</comment>
<protein>
    <submittedName>
        <fullName evidence="1">Uncharacterized protein</fullName>
    </submittedName>
</protein>
<proteinExistence type="predicted"/>
<dbReference type="EMBL" id="JACXVP010000012">
    <property type="protein sequence ID" value="KAG5569765.1"/>
    <property type="molecule type" value="Genomic_DNA"/>
</dbReference>
<reference evidence="1 2" key="1">
    <citation type="submission" date="2020-09" db="EMBL/GenBank/DDBJ databases">
        <title>De no assembly of potato wild relative species, Solanum commersonii.</title>
        <authorList>
            <person name="Cho K."/>
        </authorList>
    </citation>
    <scope>NUCLEOTIDE SEQUENCE [LARGE SCALE GENOMIC DNA]</scope>
    <source>
        <strain evidence="1">LZ3.2</strain>
        <tissue evidence="1">Leaf</tissue>
    </source>
</reference>
<keyword evidence="2" id="KW-1185">Reference proteome</keyword>
<evidence type="ECO:0000313" key="2">
    <source>
        <dbReference type="Proteomes" id="UP000824120"/>
    </source>
</evidence>
<accession>A0A9J5W2P6</accession>
<dbReference type="AlphaFoldDB" id="A0A9J5W2P6"/>
<evidence type="ECO:0000313" key="1">
    <source>
        <dbReference type="EMBL" id="KAG5569765.1"/>
    </source>
</evidence>
<sequence>MIGNHEKWNSLRHWKNSMVFQIERINYSGGHIGMGSFQSNLLIFQPIIQTSRLQTGLGDISGKSKPLQRSYVSLGW</sequence>
<name>A0A9J5W2P6_SOLCO</name>
<dbReference type="Proteomes" id="UP000824120">
    <property type="component" value="Chromosome 12"/>
</dbReference>
<gene>
    <name evidence="1" type="ORF">H5410_059531</name>
</gene>
<organism evidence="1 2">
    <name type="scientific">Solanum commersonii</name>
    <name type="common">Commerson's wild potato</name>
    <name type="synonym">Commerson's nightshade</name>
    <dbReference type="NCBI Taxonomy" id="4109"/>
    <lineage>
        <taxon>Eukaryota</taxon>
        <taxon>Viridiplantae</taxon>
        <taxon>Streptophyta</taxon>
        <taxon>Embryophyta</taxon>
        <taxon>Tracheophyta</taxon>
        <taxon>Spermatophyta</taxon>
        <taxon>Magnoliopsida</taxon>
        <taxon>eudicotyledons</taxon>
        <taxon>Gunneridae</taxon>
        <taxon>Pentapetalae</taxon>
        <taxon>asterids</taxon>
        <taxon>lamiids</taxon>
        <taxon>Solanales</taxon>
        <taxon>Solanaceae</taxon>
        <taxon>Solanoideae</taxon>
        <taxon>Solaneae</taxon>
        <taxon>Solanum</taxon>
    </lineage>
</organism>